<dbReference type="InterPro" id="IPR014729">
    <property type="entry name" value="Rossmann-like_a/b/a_fold"/>
</dbReference>
<evidence type="ECO:0000313" key="5">
    <source>
        <dbReference type="EMBL" id="BAH34117.1"/>
    </source>
</evidence>
<evidence type="ECO:0000256" key="1">
    <source>
        <dbReference type="ARBA" id="ARBA00008791"/>
    </source>
</evidence>
<dbReference type="InterPro" id="IPR006015">
    <property type="entry name" value="Universal_stress_UspA"/>
</dbReference>
<dbReference type="PANTHER" id="PTHR46268">
    <property type="entry name" value="STRESS RESPONSE PROTEIN NHAX"/>
    <property type="match status" value="1"/>
</dbReference>
<dbReference type="InterPro" id="IPR006016">
    <property type="entry name" value="UspA"/>
</dbReference>
<feature type="domain" description="UspA" evidence="4">
    <location>
        <begin position="9"/>
        <end position="141"/>
    </location>
</feature>
<dbReference type="AlphaFoldDB" id="C1A0I2"/>
<feature type="domain" description="UspA" evidence="4">
    <location>
        <begin position="153"/>
        <end position="289"/>
    </location>
</feature>
<dbReference type="PANTHER" id="PTHR46268:SF27">
    <property type="entry name" value="UNIVERSAL STRESS PROTEIN RV2623"/>
    <property type="match status" value="1"/>
</dbReference>
<accession>C1A0I2</accession>
<reference evidence="6" key="1">
    <citation type="submission" date="2005-03" db="EMBL/GenBank/DDBJ databases">
        <title>Comparison of the complete genome sequences of Rhodococcus erythropolis PR4 and Rhodococcus opacus B4.</title>
        <authorList>
            <person name="Takarada H."/>
            <person name="Sekine M."/>
            <person name="Hosoyama A."/>
            <person name="Yamada R."/>
            <person name="Fujisawa T."/>
            <person name="Omata S."/>
            <person name="Shimizu A."/>
            <person name="Tsukatani N."/>
            <person name="Tanikawa S."/>
            <person name="Fujita N."/>
            <person name="Harayama S."/>
        </authorList>
    </citation>
    <scope>NUCLEOTIDE SEQUENCE [LARGE SCALE GENOMIC DNA]</scope>
    <source>
        <strain evidence="6">PR4 / NBRC 100887</strain>
    </source>
</reference>
<evidence type="ECO:0000259" key="4">
    <source>
        <dbReference type="Pfam" id="PF00582"/>
    </source>
</evidence>
<evidence type="ECO:0000256" key="3">
    <source>
        <dbReference type="ARBA" id="ARBA00022840"/>
    </source>
</evidence>
<evidence type="ECO:0000256" key="2">
    <source>
        <dbReference type="ARBA" id="ARBA00022741"/>
    </source>
</evidence>
<dbReference type="eggNOG" id="COG0589">
    <property type="taxonomic scope" value="Bacteria"/>
</dbReference>
<name>C1A0I2_RHOE4</name>
<dbReference type="Gene3D" id="3.40.50.620">
    <property type="entry name" value="HUPs"/>
    <property type="match status" value="2"/>
</dbReference>
<dbReference type="PRINTS" id="PR01438">
    <property type="entry name" value="UNVRSLSTRESS"/>
</dbReference>
<keyword evidence="3" id="KW-0067">ATP-binding</keyword>
<comment type="similarity">
    <text evidence="1">Belongs to the universal stress protein A family.</text>
</comment>
<proteinExistence type="inferred from homology"/>
<protein>
    <recommendedName>
        <fullName evidence="4">UspA domain-containing protein</fullName>
    </recommendedName>
</protein>
<evidence type="ECO:0000313" key="6">
    <source>
        <dbReference type="Proteomes" id="UP000002204"/>
    </source>
</evidence>
<dbReference type="EMBL" id="AP008957">
    <property type="protein sequence ID" value="BAH34117.1"/>
    <property type="molecule type" value="Genomic_DNA"/>
</dbReference>
<gene>
    <name evidence="5" type="ordered locus">RER_34090</name>
</gene>
<dbReference type="KEGG" id="rer:RER_34090"/>
<reference evidence="5 6" key="2">
    <citation type="journal article" date="2006" name="Environ. Microbiol.">
        <title>Sequence analysis of three plasmids harboured in Rhodococcus erythropolis strain PR4.</title>
        <authorList>
            <person name="Sekine M."/>
            <person name="Tanikawa S."/>
            <person name="Omata S."/>
            <person name="Saito M."/>
            <person name="Fujisawa T."/>
            <person name="Tsukatani N."/>
            <person name="Tajima T."/>
            <person name="Sekigawa T."/>
            <person name="Kosugi H."/>
            <person name="Matsuo Y."/>
            <person name="Nishiko R."/>
            <person name="Imamura K."/>
            <person name="Ito M."/>
            <person name="Narita H."/>
            <person name="Tago S."/>
            <person name="Fujita N."/>
            <person name="Harayama S."/>
        </authorList>
    </citation>
    <scope>NUCLEOTIDE SEQUENCE [LARGE SCALE GENOMIC DNA]</scope>
    <source>
        <strain evidence="6">PR4 / NBRC 100887</strain>
    </source>
</reference>
<dbReference type="Proteomes" id="UP000002204">
    <property type="component" value="Chromosome"/>
</dbReference>
<sequence length="298" mass="31719">MEVLMVRSPIIVGIDGSQHSLDALGWAAREATLRGLPLLLVCCTTYRYTADGPYLARELCDRADRVLAMALGIARADTVAGSIDVQGEVSHQYAPGALIDRSADASMIVLGRRGLDEYSRGFVGSVCAAVARRAKCPVAVIDGWSRDEPVAGPVVVGVDGSMNSDPAIGLAFEECALRGAALVVLHACFDQDMSTLQDDSATEVRAAVEAAGRLVLAESVSRWWKQFPEVRVRRNLVRDRPVRHLLVLAADAQLVVVGTRGRGGFAGMDIGSTGTALLHKTPCPLLMVRQPGGECVDE</sequence>
<dbReference type="SUPFAM" id="SSF52402">
    <property type="entry name" value="Adenine nucleotide alpha hydrolases-like"/>
    <property type="match status" value="2"/>
</dbReference>
<dbReference type="Pfam" id="PF00582">
    <property type="entry name" value="Usp"/>
    <property type="match status" value="2"/>
</dbReference>
<dbReference type="GO" id="GO:0005524">
    <property type="term" value="F:ATP binding"/>
    <property type="evidence" value="ECO:0007669"/>
    <property type="project" value="UniProtKB-KW"/>
</dbReference>
<dbReference type="HOGENOM" id="CLU_049301_2_3_11"/>
<keyword evidence="2" id="KW-0547">Nucleotide-binding</keyword>
<organism evidence="5 6">
    <name type="scientific">Rhodococcus erythropolis (strain PR4 / NBRC 100887)</name>
    <dbReference type="NCBI Taxonomy" id="234621"/>
    <lineage>
        <taxon>Bacteria</taxon>
        <taxon>Bacillati</taxon>
        <taxon>Actinomycetota</taxon>
        <taxon>Actinomycetes</taxon>
        <taxon>Mycobacteriales</taxon>
        <taxon>Nocardiaceae</taxon>
        <taxon>Rhodococcus</taxon>
        <taxon>Rhodococcus erythropolis group</taxon>
    </lineage>
</organism>